<proteinExistence type="predicted"/>
<feature type="transmembrane region" description="Helical" evidence="1">
    <location>
        <begin position="84"/>
        <end position="103"/>
    </location>
</feature>
<feature type="transmembrane region" description="Helical" evidence="1">
    <location>
        <begin position="222"/>
        <end position="246"/>
    </location>
</feature>
<keyword evidence="1" id="KW-0812">Transmembrane</keyword>
<dbReference type="Proteomes" id="UP000238442">
    <property type="component" value="Chromosome"/>
</dbReference>
<reference evidence="2 3" key="1">
    <citation type="submission" date="2018-02" db="EMBL/GenBank/DDBJ databases">
        <title>Genomic analysis of the strain RR4-38 isolated from a seawater recirculating aquaculture system.</title>
        <authorList>
            <person name="Kim Y.-S."/>
            <person name="Jang Y.H."/>
            <person name="Kim K.-H."/>
        </authorList>
    </citation>
    <scope>NUCLEOTIDE SEQUENCE [LARGE SCALE GENOMIC DNA]</scope>
    <source>
        <strain evidence="2 3">RR4-38</strain>
    </source>
</reference>
<evidence type="ECO:0000313" key="2">
    <source>
        <dbReference type="EMBL" id="AVI50966.1"/>
    </source>
</evidence>
<organism evidence="2 3">
    <name type="scientific">Pukyongia salina</name>
    <dbReference type="NCBI Taxonomy" id="2094025"/>
    <lineage>
        <taxon>Bacteria</taxon>
        <taxon>Pseudomonadati</taxon>
        <taxon>Bacteroidota</taxon>
        <taxon>Flavobacteriia</taxon>
        <taxon>Flavobacteriales</taxon>
        <taxon>Flavobacteriaceae</taxon>
        <taxon>Pukyongia</taxon>
    </lineage>
</organism>
<feature type="transmembrane region" description="Helical" evidence="1">
    <location>
        <begin position="164"/>
        <end position="186"/>
    </location>
</feature>
<sequence>MVVSERSTYCHNCDTPATGNYCSSCGQRTTIHKVTFRDTFQDFWDFIFSVNAPFFKTIKWLIINPGKLLREYLAGKRKSYYKPVAFFLVMTVVYLLFRSLIGYDPFGNTTLNVTDETQRQLLTEARNFMLLNIDKLLFVFVFTMGFFLKLFFYKKRSLAEFLAVSFYLIAVYTIITTLNMFFIQYVDSQVQYLAILVMLIYFCYALISFFQKQKILVLLKAIIVYFISFISYGLLAFAISFLFVYLKQL</sequence>
<evidence type="ECO:0000256" key="1">
    <source>
        <dbReference type="SAM" id="Phobius"/>
    </source>
</evidence>
<keyword evidence="1" id="KW-1133">Transmembrane helix</keyword>
<dbReference type="Pfam" id="PF12412">
    <property type="entry name" value="DUF3667"/>
    <property type="match status" value="1"/>
</dbReference>
<feature type="transmembrane region" description="Helical" evidence="1">
    <location>
        <begin position="192"/>
        <end position="210"/>
    </location>
</feature>
<dbReference type="AlphaFoldDB" id="A0A2S0HWG9"/>
<dbReference type="InterPro" id="IPR022134">
    <property type="entry name" value="DUF3667"/>
</dbReference>
<name>A0A2S0HWG9_9FLAO</name>
<protein>
    <recommendedName>
        <fullName evidence="4">DUF3667 domain-containing protein</fullName>
    </recommendedName>
</protein>
<gene>
    <name evidence="2" type="ORF">C5O00_07165</name>
</gene>
<accession>A0A2S0HWG9</accession>
<keyword evidence="3" id="KW-1185">Reference proteome</keyword>
<keyword evidence="1" id="KW-0472">Membrane</keyword>
<dbReference type="KEGG" id="aue:C5O00_07165"/>
<evidence type="ECO:0000313" key="3">
    <source>
        <dbReference type="Proteomes" id="UP000238442"/>
    </source>
</evidence>
<feature type="transmembrane region" description="Helical" evidence="1">
    <location>
        <begin position="136"/>
        <end position="152"/>
    </location>
</feature>
<dbReference type="EMBL" id="CP027062">
    <property type="protein sequence ID" value="AVI50966.1"/>
    <property type="molecule type" value="Genomic_DNA"/>
</dbReference>
<evidence type="ECO:0008006" key="4">
    <source>
        <dbReference type="Google" id="ProtNLM"/>
    </source>
</evidence>